<reference evidence="2" key="1">
    <citation type="submission" date="2023-06" db="EMBL/GenBank/DDBJ databases">
        <authorList>
            <person name="Kurt Z."/>
        </authorList>
    </citation>
    <scope>NUCLEOTIDE SEQUENCE</scope>
</reference>
<proteinExistence type="predicted"/>
<reference evidence="3 4" key="2">
    <citation type="submission" date="2024-07" db="EMBL/GenBank/DDBJ databases">
        <authorList>
            <person name="Akdeniz Z."/>
        </authorList>
    </citation>
    <scope>NUCLEOTIDE SEQUENCE [LARGE SCALE GENOMIC DNA]</scope>
</reference>
<dbReference type="EMBL" id="CAXDID020000074">
    <property type="protein sequence ID" value="CAL6015708.1"/>
    <property type="molecule type" value="Genomic_DNA"/>
</dbReference>
<keyword evidence="1" id="KW-0812">Transmembrane</keyword>
<keyword evidence="4" id="KW-1185">Reference proteome</keyword>
<evidence type="ECO:0000256" key="1">
    <source>
        <dbReference type="SAM" id="Phobius"/>
    </source>
</evidence>
<name>A0AA86P055_9EUKA</name>
<dbReference type="Proteomes" id="UP001642409">
    <property type="component" value="Unassembled WGS sequence"/>
</dbReference>
<accession>A0AA86P055</accession>
<organism evidence="2">
    <name type="scientific">Hexamita inflata</name>
    <dbReference type="NCBI Taxonomy" id="28002"/>
    <lineage>
        <taxon>Eukaryota</taxon>
        <taxon>Metamonada</taxon>
        <taxon>Diplomonadida</taxon>
        <taxon>Hexamitidae</taxon>
        <taxon>Hexamitinae</taxon>
        <taxon>Hexamita</taxon>
    </lineage>
</organism>
<keyword evidence="1" id="KW-0472">Membrane</keyword>
<sequence length="108" mass="12513">MNTQQQLDITISIEHNSDLMENFVEVYQNRKKWQLVSWCSFFSLVFSVMGIYFVIYSMSDYYDINECIKLLLCILACTASMVGVLFSIQSCYKVKSVNLICCGQTKLM</sequence>
<keyword evidence="1" id="KW-1133">Transmembrane helix</keyword>
<protein>
    <submittedName>
        <fullName evidence="3">Hypothetical_protein</fullName>
    </submittedName>
</protein>
<dbReference type="EMBL" id="CATOUU010000444">
    <property type="protein sequence ID" value="CAI9930007.1"/>
    <property type="molecule type" value="Genomic_DNA"/>
</dbReference>
<gene>
    <name evidence="2" type="ORF">HINF_LOCUS17652</name>
    <name evidence="3" type="ORF">HINF_LOCUS25096</name>
</gene>
<comment type="caution">
    <text evidence="2">The sequence shown here is derived from an EMBL/GenBank/DDBJ whole genome shotgun (WGS) entry which is preliminary data.</text>
</comment>
<evidence type="ECO:0000313" key="3">
    <source>
        <dbReference type="EMBL" id="CAL6015708.1"/>
    </source>
</evidence>
<feature type="transmembrane region" description="Helical" evidence="1">
    <location>
        <begin position="68"/>
        <end position="88"/>
    </location>
</feature>
<evidence type="ECO:0000313" key="2">
    <source>
        <dbReference type="EMBL" id="CAI9930007.1"/>
    </source>
</evidence>
<evidence type="ECO:0000313" key="4">
    <source>
        <dbReference type="Proteomes" id="UP001642409"/>
    </source>
</evidence>
<dbReference type="AlphaFoldDB" id="A0AA86P055"/>
<feature type="transmembrane region" description="Helical" evidence="1">
    <location>
        <begin position="35"/>
        <end position="56"/>
    </location>
</feature>